<dbReference type="PANTHER" id="PTHR30432">
    <property type="entry name" value="TRANSCRIPTIONAL REGULATOR MODE"/>
    <property type="match status" value="1"/>
</dbReference>
<dbReference type="eggNOG" id="COG2005">
    <property type="taxonomic scope" value="Bacteria"/>
</dbReference>
<comment type="similarity">
    <text evidence="1 5">Belongs to the ModE family.</text>
</comment>
<dbReference type="SUPFAM" id="SSF46785">
    <property type="entry name" value="Winged helix' DNA-binding domain"/>
    <property type="match status" value="1"/>
</dbReference>
<dbReference type="InterPro" id="IPR036388">
    <property type="entry name" value="WH-like_DNA-bd_sf"/>
</dbReference>
<dbReference type="InterPro" id="IPR005116">
    <property type="entry name" value="Transp-assoc_OB_typ1"/>
</dbReference>
<evidence type="ECO:0000256" key="1">
    <source>
        <dbReference type="ARBA" id="ARBA00008110"/>
    </source>
</evidence>
<organism evidence="7 8">
    <name type="scientific">Arcobacter nitrofigilis (strain ATCC 33309 / DSM 7299 / CCUG 15893 / LMG 7604 / NCTC 12251 / CI)</name>
    <name type="common">Campylobacter nitrofigilis</name>
    <dbReference type="NCBI Taxonomy" id="572480"/>
    <lineage>
        <taxon>Bacteria</taxon>
        <taxon>Pseudomonadati</taxon>
        <taxon>Campylobacterota</taxon>
        <taxon>Epsilonproteobacteria</taxon>
        <taxon>Campylobacterales</taxon>
        <taxon>Arcobacteraceae</taxon>
        <taxon>Arcobacter</taxon>
    </lineage>
</organism>
<dbReference type="InterPro" id="IPR008995">
    <property type="entry name" value="Mo/tungstate-bd_C_term_dom"/>
</dbReference>
<dbReference type="GO" id="GO:0006355">
    <property type="term" value="P:regulation of DNA-templated transcription"/>
    <property type="evidence" value="ECO:0007669"/>
    <property type="project" value="InterPro"/>
</dbReference>
<protein>
    <submittedName>
        <fullName evidence="7">Putative transcriptional regulator, ModE family</fullName>
    </submittedName>
</protein>
<evidence type="ECO:0000259" key="6">
    <source>
        <dbReference type="PROSITE" id="PS51866"/>
    </source>
</evidence>
<dbReference type="KEGG" id="ant:Arnit_0024"/>
<dbReference type="InterPro" id="IPR051815">
    <property type="entry name" value="Molybdate_resp_trans_reg"/>
</dbReference>
<evidence type="ECO:0000256" key="4">
    <source>
        <dbReference type="ARBA" id="ARBA00022737"/>
    </source>
</evidence>
<evidence type="ECO:0000313" key="8">
    <source>
        <dbReference type="Proteomes" id="UP000000939"/>
    </source>
</evidence>
<dbReference type="AlphaFoldDB" id="D5V3I3"/>
<keyword evidence="3 5" id="KW-0500">Molybdenum</keyword>
<dbReference type="PIRSF" id="PIRSF005763">
    <property type="entry name" value="Txn_reg_ModE"/>
    <property type="match status" value="1"/>
</dbReference>
<dbReference type="InterPro" id="IPR016462">
    <property type="entry name" value="ModE"/>
</dbReference>
<dbReference type="GO" id="GO:0015689">
    <property type="term" value="P:molybdate ion transport"/>
    <property type="evidence" value="ECO:0007669"/>
    <property type="project" value="UniProtKB-UniRule"/>
</dbReference>
<keyword evidence="8" id="KW-1185">Reference proteome</keyword>
<name>D5V3I3_ARCNC</name>
<keyword evidence="4" id="KW-0677">Repeat</keyword>
<feature type="domain" description="Mop" evidence="6">
    <location>
        <begin position="191"/>
        <end position="256"/>
    </location>
</feature>
<keyword evidence="2 5" id="KW-0813">Transport</keyword>
<dbReference type="InterPro" id="IPR036390">
    <property type="entry name" value="WH_DNA-bd_sf"/>
</dbReference>
<evidence type="ECO:0000256" key="2">
    <source>
        <dbReference type="ARBA" id="ARBA00022448"/>
    </source>
</evidence>
<dbReference type="OrthoDB" id="9800709at2"/>
<dbReference type="STRING" id="572480.Arnit_0024"/>
<dbReference type="eggNOG" id="COG3585">
    <property type="taxonomic scope" value="Bacteria"/>
</dbReference>
<dbReference type="PANTHER" id="PTHR30432:SF1">
    <property type="entry name" value="DNA-BINDING TRANSCRIPTIONAL DUAL REGULATOR MODE"/>
    <property type="match status" value="1"/>
</dbReference>
<dbReference type="PROSITE" id="PS51866">
    <property type="entry name" value="MOP"/>
    <property type="match status" value="1"/>
</dbReference>
<dbReference type="Gene3D" id="2.40.50.100">
    <property type="match status" value="1"/>
</dbReference>
<dbReference type="HOGENOM" id="CLU_087839_1_0_7"/>
<evidence type="ECO:0000256" key="5">
    <source>
        <dbReference type="PIRNR" id="PIRNR005763"/>
    </source>
</evidence>
<dbReference type="SUPFAM" id="SSF50331">
    <property type="entry name" value="MOP-like"/>
    <property type="match status" value="2"/>
</dbReference>
<dbReference type="InterPro" id="IPR004606">
    <property type="entry name" value="Mop_domain"/>
</dbReference>
<evidence type="ECO:0000313" key="7">
    <source>
        <dbReference type="EMBL" id="ADG91694.1"/>
    </source>
</evidence>
<evidence type="ECO:0000256" key="3">
    <source>
        <dbReference type="ARBA" id="ARBA00022505"/>
    </source>
</evidence>
<gene>
    <name evidence="7" type="ordered locus">Arnit_0024</name>
</gene>
<dbReference type="Gene3D" id="1.10.10.10">
    <property type="entry name" value="Winged helix-like DNA-binding domain superfamily/Winged helix DNA-binding domain"/>
    <property type="match status" value="1"/>
</dbReference>
<sequence length="256" mass="28734">MENKFNIDGNFWVNKDTKGFIGKGRVELLKNIQIYGSISKAAKQMKMSYKAAWDSVDIMNKLSKEPLVTKITGGVGGGGTVITTYAKEIINAYDELRNLHETYLKNMSSLFDGLVINLKNEKPVFSKLEGKITNILSKNETCEIEITLASEQKLITIVSTEFLEKRELTLQKYVKLLIETSSIVITKSVNSNSARNSLKGIIEKINDDGINTFLSIRCGEKNLIDAKITNSSYKNLEIKINDTIFAQFKAYNINII</sequence>
<reference evidence="7 8" key="1">
    <citation type="journal article" date="2010" name="Stand. Genomic Sci.">
        <title>Complete genome sequence of Arcobacter nitrofigilis type strain (CI).</title>
        <authorList>
            <person name="Pati A."/>
            <person name="Gronow S."/>
            <person name="Lapidus A."/>
            <person name="Copeland A."/>
            <person name="Glavina Del Rio T."/>
            <person name="Nolan M."/>
            <person name="Lucas S."/>
            <person name="Tice H."/>
            <person name="Cheng J.F."/>
            <person name="Han C."/>
            <person name="Chertkov O."/>
            <person name="Bruce D."/>
            <person name="Tapia R."/>
            <person name="Goodwin L."/>
            <person name="Pitluck S."/>
            <person name="Liolios K."/>
            <person name="Ivanova N."/>
            <person name="Mavromatis K."/>
            <person name="Chen A."/>
            <person name="Palaniappan K."/>
            <person name="Land M."/>
            <person name="Hauser L."/>
            <person name="Chang Y.J."/>
            <person name="Jeffries C.D."/>
            <person name="Detter J.C."/>
            <person name="Rohde M."/>
            <person name="Goker M."/>
            <person name="Bristow J."/>
            <person name="Eisen J.A."/>
            <person name="Markowitz V."/>
            <person name="Hugenholtz P."/>
            <person name="Klenk H.P."/>
            <person name="Kyrpides N.C."/>
        </authorList>
    </citation>
    <scope>NUCLEOTIDE SEQUENCE [LARGE SCALE GENOMIC DNA]</scope>
    <source>
        <strain evidence="8">ATCC 33309 / DSM 7299 / CCUG 15893 / LMG 7604 / NCTC 12251 / CI</strain>
    </source>
</reference>
<dbReference type="RefSeq" id="WP_013133839.1">
    <property type="nucleotide sequence ID" value="NC_014166.1"/>
</dbReference>
<dbReference type="GO" id="GO:0030151">
    <property type="term" value="F:molybdenum ion binding"/>
    <property type="evidence" value="ECO:0007669"/>
    <property type="project" value="UniProtKB-UniRule"/>
</dbReference>
<dbReference type="Pfam" id="PF03459">
    <property type="entry name" value="TOBE"/>
    <property type="match status" value="1"/>
</dbReference>
<accession>D5V3I3</accession>
<dbReference type="Proteomes" id="UP000000939">
    <property type="component" value="Chromosome"/>
</dbReference>
<proteinExistence type="inferred from homology"/>
<dbReference type="EMBL" id="CP001999">
    <property type="protein sequence ID" value="ADG91694.1"/>
    <property type="molecule type" value="Genomic_DNA"/>
</dbReference>